<feature type="transmembrane region" description="Helical" evidence="2">
    <location>
        <begin position="84"/>
        <end position="105"/>
    </location>
</feature>
<dbReference type="PANTHER" id="PTHR11161">
    <property type="entry name" value="O-ACYLTRANSFERASE"/>
    <property type="match status" value="1"/>
</dbReference>
<feature type="transmembrane region" description="Helical" evidence="2">
    <location>
        <begin position="440"/>
        <end position="463"/>
    </location>
</feature>
<feature type="transmembrane region" description="Helical" evidence="2">
    <location>
        <begin position="397"/>
        <end position="420"/>
    </location>
</feature>
<keyword evidence="4" id="KW-1185">Reference proteome</keyword>
<evidence type="ECO:0000256" key="2">
    <source>
        <dbReference type="SAM" id="Phobius"/>
    </source>
</evidence>
<dbReference type="PANTHER" id="PTHR11161:SF0">
    <property type="entry name" value="O-ACYLTRANSFERASE LIKE PROTEIN"/>
    <property type="match status" value="1"/>
</dbReference>
<reference evidence="3" key="1">
    <citation type="submission" date="2019-06" db="EMBL/GenBank/DDBJ databases">
        <authorList>
            <person name="Zheng W."/>
        </authorList>
    </citation>
    <scope>NUCLEOTIDE SEQUENCE</scope>
    <source>
        <strain evidence="3">QDHG01</strain>
    </source>
</reference>
<feature type="transmembrane region" description="Helical" evidence="2">
    <location>
        <begin position="312"/>
        <end position="335"/>
    </location>
</feature>
<evidence type="ECO:0000313" key="4">
    <source>
        <dbReference type="Proteomes" id="UP000785679"/>
    </source>
</evidence>
<sequence>MILLLISFIGLSIWGYFIEKTPIGDYKRQSSMVEAIEDGRPDKISIEAKKKKWALVVYSFSATRNFKEIFLRPSRSIKDKKFEVFNGLKFIMSIWVMLGHCYLVGSQYGNTSPAFKQQVLSWLFCQIIVSADFALSFFYFMSGFIVMYSLIKKYQRGAEDLLLHRQAQPKQSMQHQQRRISFYDEQLNMIQDCETMSVPKLNKRTLPKQVLARWLRLAFPTYIIVLFTLSMFIYLGSGPAFYNVIDYNIITPLEEHWWVIMLFMQNFLPWGSLPGLYWLHFVANDLQFYAVVMMPAIYLYHNHNRYIVLTYLSSLVLLSLSYILLTSLSLSFSSILNVSDNRMFDLLYRAPFGPVGYYSLGIILSIFYFEYSQAVGNRELRKRNAYRFMSYIGRTKATQFTFQLLGLFMVMLMVFIRYWSFVNVPEKEIDQGRWPIVANAIFNAFSHYLFIIGFVLIFLPIFIGKLSIVRDIFASSFFRPLARVSFSALIIHGLVLFLVFFSHEQSVYFDHKNMIFIYFSLVFFTYLIALFVALFLEYPFRTMAKVVFSPPKKILRLNRELAKELNTNVDNLFNDSDNDEGDEDGENLVDQVVEQQQMEEEEIMAKAGVRISAQKEVQLGQGLDLSTGTFGKAPGDPHNSAKMLASSDLSGNSKSRLSKEVQQMMMISEFSIDKDLYSKEKHD</sequence>
<evidence type="ECO:0000256" key="1">
    <source>
        <dbReference type="SAM" id="MobiDB-lite"/>
    </source>
</evidence>
<protein>
    <recommendedName>
        <fullName evidence="5">Acyltransferase 3 domain-containing protein</fullName>
    </recommendedName>
</protein>
<keyword evidence="2" id="KW-0472">Membrane</keyword>
<dbReference type="AlphaFoldDB" id="A0A8J8NGU6"/>
<evidence type="ECO:0008006" key="5">
    <source>
        <dbReference type="Google" id="ProtNLM"/>
    </source>
</evidence>
<dbReference type="EMBL" id="RRYP01016917">
    <property type="protein sequence ID" value="TNV74503.1"/>
    <property type="molecule type" value="Genomic_DNA"/>
</dbReference>
<comment type="caution">
    <text evidence="3">The sequence shown here is derived from an EMBL/GenBank/DDBJ whole genome shotgun (WGS) entry which is preliminary data.</text>
</comment>
<name>A0A8J8NGU6_HALGN</name>
<keyword evidence="2" id="KW-1133">Transmembrane helix</keyword>
<dbReference type="Proteomes" id="UP000785679">
    <property type="component" value="Unassembled WGS sequence"/>
</dbReference>
<keyword evidence="2" id="KW-0812">Transmembrane</keyword>
<dbReference type="OrthoDB" id="293524at2759"/>
<feature type="transmembrane region" description="Helical" evidence="2">
    <location>
        <begin position="355"/>
        <end position="376"/>
    </location>
</feature>
<feature type="transmembrane region" description="Helical" evidence="2">
    <location>
        <begin position="214"/>
        <end position="235"/>
    </location>
</feature>
<accession>A0A8J8NGU6</accession>
<feature type="transmembrane region" description="Helical" evidence="2">
    <location>
        <begin position="277"/>
        <end position="300"/>
    </location>
</feature>
<dbReference type="InterPro" id="IPR052728">
    <property type="entry name" value="O2_lipid_transport_reg"/>
</dbReference>
<gene>
    <name evidence="3" type="ORF">FGO68_gene552</name>
</gene>
<feature type="region of interest" description="Disordered" evidence="1">
    <location>
        <begin position="628"/>
        <end position="657"/>
    </location>
</feature>
<feature type="transmembrane region" description="Helical" evidence="2">
    <location>
        <begin position="120"/>
        <end position="146"/>
    </location>
</feature>
<feature type="transmembrane region" description="Helical" evidence="2">
    <location>
        <begin position="484"/>
        <end position="503"/>
    </location>
</feature>
<proteinExistence type="predicted"/>
<organism evidence="3 4">
    <name type="scientific">Halteria grandinella</name>
    <dbReference type="NCBI Taxonomy" id="5974"/>
    <lineage>
        <taxon>Eukaryota</taxon>
        <taxon>Sar</taxon>
        <taxon>Alveolata</taxon>
        <taxon>Ciliophora</taxon>
        <taxon>Intramacronucleata</taxon>
        <taxon>Spirotrichea</taxon>
        <taxon>Stichotrichia</taxon>
        <taxon>Sporadotrichida</taxon>
        <taxon>Halteriidae</taxon>
        <taxon>Halteria</taxon>
    </lineage>
</organism>
<feature type="transmembrane region" description="Helical" evidence="2">
    <location>
        <begin position="515"/>
        <end position="536"/>
    </location>
</feature>
<evidence type="ECO:0000313" key="3">
    <source>
        <dbReference type="EMBL" id="TNV74503.1"/>
    </source>
</evidence>